<keyword evidence="1" id="KW-1133">Transmembrane helix</keyword>
<feature type="transmembrane region" description="Helical" evidence="1">
    <location>
        <begin position="140"/>
        <end position="163"/>
    </location>
</feature>
<keyword evidence="1" id="KW-0812">Transmembrane</keyword>
<name>A0A1N7NN47_9RHOB</name>
<feature type="transmembrane region" description="Helical" evidence="1">
    <location>
        <begin position="242"/>
        <end position="271"/>
    </location>
</feature>
<keyword evidence="3" id="KW-1185">Reference proteome</keyword>
<accession>A0A1N7NN47</accession>
<feature type="transmembrane region" description="Helical" evidence="1">
    <location>
        <begin position="92"/>
        <end position="112"/>
    </location>
</feature>
<gene>
    <name evidence="2" type="ORF">SAMN05421759_10936</name>
</gene>
<dbReference type="STRING" id="633194.SAMN05421759_10936"/>
<dbReference type="OrthoDB" id="9809543at2"/>
<keyword evidence="1" id="KW-0472">Membrane</keyword>
<protein>
    <submittedName>
        <fullName evidence="2">Uncharacterized membrane protein</fullName>
    </submittedName>
</protein>
<proteinExistence type="predicted"/>
<evidence type="ECO:0000313" key="3">
    <source>
        <dbReference type="Proteomes" id="UP000186684"/>
    </source>
</evidence>
<evidence type="ECO:0000256" key="1">
    <source>
        <dbReference type="SAM" id="Phobius"/>
    </source>
</evidence>
<organism evidence="2 3">
    <name type="scientific">Roseivivax lentus</name>
    <dbReference type="NCBI Taxonomy" id="633194"/>
    <lineage>
        <taxon>Bacteria</taxon>
        <taxon>Pseudomonadati</taxon>
        <taxon>Pseudomonadota</taxon>
        <taxon>Alphaproteobacteria</taxon>
        <taxon>Rhodobacterales</taxon>
        <taxon>Roseobacteraceae</taxon>
        <taxon>Roseivivax</taxon>
    </lineage>
</organism>
<reference evidence="3" key="1">
    <citation type="submission" date="2017-01" db="EMBL/GenBank/DDBJ databases">
        <authorList>
            <person name="Varghese N."/>
            <person name="Submissions S."/>
        </authorList>
    </citation>
    <scope>NUCLEOTIDE SEQUENCE [LARGE SCALE GENOMIC DNA]</scope>
    <source>
        <strain evidence="3">DSM 29430</strain>
    </source>
</reference>
<dbReference type="AlphaFoldDB" id="A0A1N7NN47"/>
<dbReference type="EMBL" id="FTOQ01000009">
    <property type="protein sequence ID" value="SIS99638.1"/>
    <property type="molecule type" value="Genomic_DNA"/>
</dbReference>
<sequence length="285" mass="30315">MVKTIGNPLSWTMHRLAGAAGHVSHSVEGIGGVEEVTPEVQALTLEDLRHALRQGWADFGAARTDVMFICLVYPVVGVLLAAIGFNMNMLPILFPVAAGFALLGPLAAVGLYEVSRQRETGQPVSWLVALHVVRSPNFGAILVLGLYLAVLFLAWLLVAHLIWLVTLGPVPPETLTGFAAAVLTTGAGWAMIVLGMAVGCLFALAVLITGAISFPLLLDHNIGVPAAIATSYRVFRRNPRTMIVWGALVAALLVLGSIPAFIGLVIVLPLLGHATWHLYRRAVTF</sequence>
<feature type="transmembrane region" description="Helical" evidence="1">
    <location>
        <begin position="66"/>
        <end position="86"/>
    </location>
</feature>
<dbReference type="Pfam" id="PF09955">
    <property type="entry name" value="DUF2189"/>
    <property type="match status" value="1"/>
</dbReference>
<dbReference type="RefSeq" id="WP_076448834.1">
    <property type="nucleotide sequence ID" value="NZ_FTOQ01000009.1"/>
</dbReference>
<dbReference type="Proteomes" id="UP000186684">
    <property type="component" value="Unassembled WGS sequence"/>
</dbReference>
<dbReference type="InterPro" id="IPR018692">
    <property type="entry name" value="DUF2189"/>
</dbReference>
<evidence type="ECO:0000313" key="2">
    <source>
        <dbReference type="EMBL" id="SIS99638.1"/>
    </source>
</evidence>